<proteinExistence type="predicted"/>
<protein>
    <submittedName>
        <fullName evidence="2">Hypothetical_protein</fullName>
    </submittedName>
</protein>
<evidence type="ECO:0000256" key="1">
    <source>
        <dbReference type="SAM" id="MobiDB-lite"/>
    </source>
</evidence>
<dbReference type="AlphaFoldDB" id="A0A3P3YYC2"/>
<organism evidence="2 3">
    <name type="scientific">Leishmania braziliensis MHOM/BR/75/M2904</name>
    <dbReference type="NCBI Taxonomy" id="420245"/>
    <lineage>
        <taxon>Eukaryota</taxon>
        <taxon>Discoba</taxon>
        <taxon>Euglenozoa</taxon>
        <taxon>Kinetoplastea</taxon>
        <taxon>Metakinetoplastina</taxon>
        <taxon>Trypanosomatida</taxon>
        <taxon>Trypanosomatidae</taxon>
        <taxon>Leishmaniinae</taxon>
        <taxon>Leishmania</taxon>
        <taxon>Leishmania braziliensis species complex</taxon>
    </lineage>
</organism>
<name>A0A3P3YYC2_LEIBR</name>
<dbReference type="Proteomes" id="UP000319462">
    <property type="component" value="Chromosome 6"/>
</dbReference>
<accession>A0A3P3YYC2</accession>
<dbReference type="EMBL" id="LS997605">
    <property type="protein sequence ID" value="SYZ62959.1"/>
    <property type="molecule type" value="Genomic_DNA"/>
</dbReference>
<feature type="region of interest" description="Disordered" evidence="1">
    <location>
        <begin position="1"/>
        <end position="72"/>
    </location>
</feature>
<feature type="compositionally biased region" description="Low complexity" evidence="1">
    <location>
        <begin position="43"/>
        <end position="72"/>
    </location>
</feature>
<evidence type="ECO:0000313" key="2">
    <source>
        <dbReference type="EMBL" id="SYZ62959.1"/>
    </source>
</evidence>
<evidence type="ECO:0000313" key="3">
    <source>
        <dbReference type="Proteomes" id="UP000319462"/>
    </source>
</evidence>
<sequence length="170" mass="17155">MGRRRNPGGRGHGNAAAKNSPPDSEARTSTPPPGISDTEGGNAACASAEAETKAAQPATMMPSVQPAQEPVAAEVAAGDESNIAGAVAALNAYAYQSAVNATTTTGIVVEDDIDKESAPTVGSTVTPVSPPRVSGKKVVFTSAVSVDPLSEKKLREARCVESVCAYCTVV</sequence>
<reference evidence="2 3" key="1">
    <citation type="submission" date="2018-09" db="EMBL/GenBank/DDBJ databases">
        <authorList>
            <person name="Peiro R."/>
            <person name="Begona"/>
            <person name="Cbmso G."/>
            <person name="Lopez M."/>
            <person name="Gonzalez S."/>
        </authorList>
    </citation>
    <scope>NUCLEOTIDE SEQUENCE [LARGE SCALE GENOMIC DNA]</scope>
</reference>
<gene>
    <name evidence="2" type="ORF">LBRM2904_06.1350</name>
</gene>